<evidence type="ECO:0000313" key="2">
    <source>
        <dbReference type="EMBL" id="ABS21667.1"/>
    </source>
</evidence>
<dbReference type="STRING" id="315749.Bcer98_1346"/>
<sequence length="236" mass="26709">MDIKRIGMENKTLDPFKQSATISKQEIHKERKQSNLVITTQSQIITKNHEIGILLANLGDGKALTAFLMKEIDTILQLFSKLHTVANEGKQSEQIYEQIVRSIEGIVKQAHVKGIPLLDGTYDYAEVQLVFGRKVFIPLLDVSGLLSLAEQNPSQGNLNMIMSVITTYMTKLSNETSLINGVYPSQDRDASAWRALAEMNMTQLSHQFKKAMQEHKWSITICFLLIWIVCILFIRS</sequence>
<reference evidence="2 3" key="1">
    <citation type="journal article" date="2008" name="Chem. Biol. Interact.">
        <title>Extending the Bacillus cereus group genomics to putative food-borne pathogens of different toxicity.</title>
        <authorList>
            <person name="Lapidus A."/>
            <person name="Goltsman E."/>
            <person name="Auger S."/>
            <person name="Galleron N."/>
            <person name="Segurens B."/>
            <person name="Dossat C."/>
            <person name="Land M.L."/>
            <person name="Broussolle V."/>
            <person name="Brillard J."/>
            <person name="Guinebretiere M.H."/>
            <person name="Sanchis V."/>
            <person name="Nguen-The C."/>
            <person name="Lereclus D."/>
            <person name="Richardson P."/>
            <person name="Wincker P."/>
            <person name="Weissenbach J."/>
            <person name="Ehrlich S.D."/>
            <person name="Sorokin A."/>
        </authorList>
    </citation>
    <scope>NUCLEOTIDE SEQUENCE [LARGE SCALE GENOMIC DNA]</scope>
    <source>
        <strain evidence="3">DSM 22905 / CIP 110041 / 391-98 / NVH 391-98</strain>
    </source>
</reference>
<dbReference type="KEGG" id="bcy:Bcer98_1346"/>
<dbReference type="EMBL" id="CP000764">
    <property type="protein sequence ID" value="ABS21667.1"/>
    <property type="molecule type" value="Genomic_DNA"/>
</dbReference>
<keyword evidence="1" id="KW-1133">Transmembrane helix</keyword>
<organism evidence="2 3">
    <name type="scientific">Bacillus cytotoxicus (strain DSM 22905 / CIP 110041 / 391-98 / NVH 391-98)</name>
    <dbReference type="NCBI Taxonomy" id="315749"/>
    <lineage>
        <taxon>Bacteria</taxon>
        <taxon>Bacillati</taxon>
        <taxon>Bacillota</taxon>
        <taxon>Bacilli</taxon>
        <taxon>Bacillales</taxon>
        <taxon>Bacillaceae</taxon>
        <taxon>Bacillus</taxon>
        <taxon>Bacillus cereus group</taxon>
    </lineage>
</organism>
<dbReference type="GeneID" id="33896691"/>
<keyword evidence="1" id="KW-0812">Transmembrane</keyword>
<protein>
    <submittedName>
        <fullName evidence="2">Uncharacterized protein</fullName>
    </submittedName>
</protein>
<proteinExistence type="predicted"/>
<dbReference type="eggNOG" id="ENOG5030DU3">
    <property type="taxonomic scope" value="Bacteria"/>
</dbReference>
<keyword evidence="3" id="KW-1185">Reference proteome</keyword>
<dbReference type="Proteomes" id="UP000002300">
    <property type="component" value="Chromosome"/>
</dbReference>
<dbReference type="RefSeq" id="WP_012093838.1">
    <property type="nucleotide sequence ID" value="NC_009674.1"/>
</dbReference>
<keyword evidence="1" id="KW-0472">Membrane</keyword>
<dbReference type="OrthoDB" id="2920430at2"/>
<evidence type="ECO:0000256" key="1">
    <source>
        <dbReference type="SAM" id="Phobius"/>
    </source>
</evidence>
<evidence type="ECO:0000313" key="3">
    <source>
        <dbReference type="Proteomes" id="UP000002300"/>
    </source>
</evidence>
<gene>
    <name evidence="2" type="ordered locus">Bcer98_1346</name>
</gene>
<accession>A7GNF9</accession>
<feature type="transmembrane region" description="Helical" evidence="1">
    <location>
        <begin position="217"/>
        <end position="234"/>
    </location>
</feature>
<dbReference type="HOGENOM" id="CLU_101676_0_0_9"/>
<name>A7GNF9_BACCN</name>
<dbReference type="AlphaFoldDB" id="A7GNF9"/>